<feature type="region of interest" description="Disordered" evidence="2">
    <location>
        <begin position="140"/>
        <end position="163"/>
    </location>
</feature>
<gene>
    <name evidence="4" type="ORF">VNO78_17081</name>
</gene>
<sequence length="163" mass="17914">MSLWCQGGGVEVTVLVVPSEVKSATAVFRVGCCVLCSVSIVTAFLSFPFPLFHALVSLSLSQIWSNTLHSMDSVLGNWPSYDPHNFSQLRPSDPSSSSKMTPVTYHPTQSRTLPPPDQVISTEAKNILLRHIYQHAEEKLKPKRAASDNLLPEHGCKQPRVSS</sequence>
<evidence type="ECO:0000256" key="1">
    <source>
        <dbReference type="ARBA" id="ARBA00008042"/>
    </source>
</evidence>
<comment type="similarity">
    <text evidence="1">Belongs to the DDA1 family.</text>
</comment>
<accession>A0AAN9SH01</accession>
<comment type="caution">
    <text evidence="4">The sequence shown here is derived from an EMBL/GenBank/DDBJ whole genome shotgun (WGS) entry which is preliminary data.</text>
</comment>
<evidence type="ECO:0000259" key="3">
    <source>
        <dbReference type="Pfam" id="PF10172"/>
    </source>
</evidence>
<dbReference type="PANTHER" id="PTHR31879:SF8">
    <property type="entry name" value="DET1- AND DDB1-ASSOCIATED PROTEIN 1"/>
    <property type="match status" value="1"/>
</dbReference>
<feature type="region of interest" description="Disordered" evidence="2">
    <location>
        <begin position="86"/>
        <end position="117"/>
    </location>
</feature>
<feature type="domain" description="DET1- and DDB1-associated protein 1" evidence="3">
    <location>
        <begin position="74"/>
        <end position="138"/>
    </location>
</feature>
<keyword evidence="5" id="KW-1185">Reference proteome</keyword>
<dbReference type="PANTHER" id="PTHR31879">
    <property type="entry name" value="DET1- AND DDB1-ASSOCIATED PROTEIN 1"/>
    <property type="match status" value="1"/>
</dbReference>
<dbReference type="GO" id="GO:0080008">
    <property type="term" value="C:Cul4-RING E3 ubiquitin ligase complex"/>
    <property type="evidence" value="ECO:0007669"/>
    <property type="project" value="TreeGrafter"/>
</dbReference>
<dbReference type="Proteomes" id="UP001386955">
    <property type="component" value="Unassembled WGS sequence"/>
</dbReference>
<evidence type="ECO:0000256" key="2">
    <source>
        <dbReference type="SAM" id="MobiDB-lite"/>
    </source>
</evidence>
<dbReference type="Pfam" id="PF10172">
    <property type="entry name" value="DDA1"/>
    <property type="match status" value="1"/>
</dbReference>
<evidence type="ECO:0000313" key="4">
    <source>
        <dbReference type="EMBL" id="KAK7396226.1"/>
    </source>
</evidence>
<protein>
    <recommendedName>
        <fullName evidence="3">DET1- and DDB1-associated protein 1 domain-containing protein</fullName>
    </recommendedName>
</protein>
<evidence type="ECO:0000313" key="5">
    <source>
        <dbReference type="Proteomes" id="UP001386955"/>
    </source>
</evidence>
<organism evidence="4 5">
    <name type="scientific">Psophocarpus tetragonolobus</name>
    <name type="common">Winged bean</name>
    <name type="synonym">Dolichos tetragonolobus</name>
    <dbReference type="NCBI Taxonomy" id="3891"/>
    <lineage>
        <taxon>Eukaryota</taxon>
        <taxon>Viridiplantae</taxon>
        <taxon>Streptophyta</taxon>
        <taxon>Embryophyta</taxon>
        <taxon>Tracheophyta</taxon>
        <taxon>Spermatophyta</taxon>
        <taxon>Magnoliopsida</taxon>
        <taxon>eudicotyledons</taxon>
        <taxon>Gunneridae</taxon>
        <taxon>Pentapetalae</taxon>
        <taxon>rosids</taxon>
        <taxon>fabids</taxon>
        <taxon>Fabales</taxon>
        <taxon>Fabaceae</taxon>
        <taxon>Papilionoideae</taxon>
        <taxon>50 kb inversion clade</taxon>
        <taxon>NPAAA clade</taxon>
        <taxon>indigoferoid/millettioid clade</taxon>
        <taxon>Phaseoleae</taxon>
        <taxon>Psophocarpus</taxon>
    </lineage>
</organism>
<reference evidence="4 5" key="1">
    <citation type="submission" date="2024-01" db="EMBL/GenBank/DDBJ databases">
        <title>The genomes of 5 underutilized Papilionoideae crops provide insights into root nodulation and disease resistanc.</title>
        <authorList>
            <person name="Jiang F."/>
        </authorList>
    </citation>
    <scope>NUCLEOTIDE SEQUENCE [LARGE SCALE GENOMIC DNA]</scope>
    <source>
        <strain evidence="4">DUOXIRENSHENG_FW03</strain>
        <tissue evidence="4">Leaves</tissue>
    </source>
</reference>
<dbReference type="EMBL" id="JAYMYS010000004">
    <property type="protein sequence ID" value="KAK7396226.1"/>
    <property type="molecule type" value="Genomic_DNA"/>
</dbReference>
<dbReference type="AlphaFoldDB" id="A0AAN9SH01"/>
<proteinExistence type="inferred from homology"/>
<dbReference type="InterPro" id="IPR033575">
    <property type="entry name" value="DDA1-like"/>
</dbReference>
<name>A0AAN9SH01_PSOTE</name>
<dbReference type="GO" id="GO:0032436">
    <property type="term" value="P:positive regulation of proteasomal ubiquitin-dependent protein catabolic process"/>
    <property type="evidence" value="ECO:0007669"/>
    <property type="project" value="TreeGrafter"/>
</dbReference>
<dbReference type="InterPro" id="IPR018276">
    <property type="entry name" value="DDA1_dom"/>
</dbReference>